<keyword evidence="1" id="KW-0732">Signal</keyword>
<name>A0A561XU34_ACIDE</name>
<evidence type="ECO:0000313" key="3">
    <source>
        <dbReference type="Proteomes" id="UP000321485"/>
    </source>
</evidence>
<feature type="chain" id="PRO_5022034654" evidence="1">
    <location>
        <begin position="35"/>
        <end position="239"/>
    </location>
</feature>
<accession>A0A561XU34</accession>
<dbReference type="GO" id="GO:0016020">
    <property type="term" value="C:membrane"/>
    <property type="evidence" value="ECO:0007669"/>
    <property type="project" value="InterPro"/>
</dbReference>
<dbReference type="InterPro" id="IPR015919">
    <property type="entry name" value="Cadherin-like_sf"/>
</dbReference>
<gene>
    <name evidence="2" type="ORF">ATF69_1484</name>
</gene>
<dbReference type="InterPro" id="IPR013783">
    <property type="entry name" value="Ig-like_fold"/>
</dbReference>
<comment type="caution">
    <text evidence="2">The sequence shown here is derived from an EMBL/GenBank/DDBJ whole genome shotgun (WGS) entry which is preliminary data.</text>
</comment>
<proteinExistence type="predicted"/>
<sequence>MMARAARAAATWCRQLLAGAGTAGLLLWSATAAAQSINVTPSSIPVPVQGVPYSVTFVGSNGVAPYQFLVSTGVLPVGLSLSASGALTGTPTTAAAYSFTITVSDFLGRELDLTGTGAVTSTLVITPPPALLVNIPYSGQIQVTGGTGPYTFAINSGTLPPGMSLSASGMLVGTPTAPGSYVLVIQVTDANGLSSVITLNINVTALATGIPVNEPWMLALAALGLGWLGRRQLRQRQQY</sequence>
<evidence type="ECO:0000256" key="1">
    <source>
        <dbReference type="SAM" id="SignalP"/>
    </source>
</evidence>
<dbReference type="RefSeq" id="WP_082564840.1">
    <property type="nucleotide sequence ID" value="NZ_VJWE01000011.1"/>
</dbReference>
<dbReference type="AlphaFoldDB" id="A0A561XU34"/>
<dbReference type="Pfam" id="PF05345">
    <property type="entry name" value="He_PIG"/>
    <property type="match status" value="2"/>
</dbReference>
<dbReference type="GeneID" id="51110551"/>
<reference evidence="2 3" key="1">
    <citation type="journal article" date="2015" name="Stand. Genomic Sci.">
        <title>Genomic Encyclopedia of Bacterial and Archaeal Type Strains, Phase III: the genomes of soil and plant-associated and newly described type strains.</title>
        <authorList>
            <person name="Whitman W.B."/>
            <person name="Woyke T."/>
            <person name="Klenk H.P."/>
            <person name="Zhou Y."/>
            <person name="Lilburn T.G."/>
            <person name="Beck B.J."/>
            <person name="De Vos P."/>
            <person name="Vandamme P."/>
            <person name="Eisen J.A."/>
            <person name="Garrity G."/>
            <person name="Hugenholtz P."/>
            <person name="Kyrpides N.C."/>
        </authorList>
    </citation>
    <scope>NUCLEOTIDE SEQUENCE [LARGE SCALE GENOMIC DNA]</scope>
    <source>
        <strain evidence="2 3">DSM 64</strain>
    </source>
</reference>
<dbReference type="Gene3D" id="2.60.40.10">
    <property type="entry name" value="Immunoglobulins"/>
    <property type="match status" value="2"/>
</dbReference>
<dbReference type="Proteomes" id="UP000321485">
    <property type="component" value="Unassembled WGS sequence"/>
</dbReference>
<protein>
    <submittedName>
        <fullName evidence="2">Putative Ig domain-containing protein</fullName>
    </submittedName>
</protein>
<dbReference type="EMBL" id="VJWE01000011">
    <property type="protein sequence ID" value="TWG39612.1"/>
    <property type="molecule type" value="Genomic_DNA"/>
</dbReference>
<dbReference type="GO" id="GO:0005509">
    <property type="term" value="F:calcium ion binding"/>
    <property type="evidence" value="ECO:0007669"/>
    <property type="project" value="InterPro"/>
</dbReference>
<organism evidence="2 3">
    <name type="scientific">Acidovorax delafieldii</name>
    <name type="common">Pseudomonas delafieldii</name>
    <dbReference type="NCBI Taxonomy" id="47920"/>
    <lineage>
        <taxon>Bacteria</taxon>
        <taxon>Pseudomonadati</taxon>
        <taxon>Pseudomonadota</taxon>
        <taxon>Betaproteobacteria</taxon>
        <taxon>Burkholderiales</taxon>
        <taxon>Comamonadaceae</taxon>
        <taxon>Acidovorax</taxon>
    </lineage>
</organism>
<dbReference type="SUPFAM" id="SSF49313">
    <property type="entry name" value="Cadherin-like"/>
    <property type="match status" value="1"/>
</dbReference>
<feature type="signal peptide" evidence="1">
    <location>
        <begin position="1"/>
        <end position="34"/>
    </location>
</feature>
<evidence type="ECO:0000313" key="2">
    <source>
        <dbReference type="EMBL" id="TWG39612.1"/>
    </source>
</evidence>